<name>A0A9P7Z3Y1_9HELO</name>
<dbReference type="Proteomes" id="UP000887226">
    <property type="component" value="Unassembled WGS sequence"/>
</dbReference>
<protein>
    <submittedName>
        <fullName evidence="1">Uncharacterized protein</fullName>
    </submittedName>
</protein>
<sequence>MHSSLIVAVATLSAAPVQERDTWGGAFLVSQNTSRIVFSVTTIIPGTAPSTQAGETILDLGLTTLGLTTLGVVQRLVNDEITPVAVIGLHTKNMKNRCIRCSLFGSSGGSDGILTKYTRSADTSSWMQVATNVATGAQLSTYTHTSGPMNGWRSGIKCGTKTLATSGGTTDPSFTTADGGKTWMIARINIPRMYSGRHHQGESGNGDCKALLSRGAQRVGKL</sequence>
<proteinExistence type="predicted"/>
<organism evidence="1 2">
    <name type="scientific">Calycina marina</name>
    <dbReference type="NCBI Taxonomy" id="1763456"/>
    <lineage>
        <taxon>Eukaryota</taxon>
        <taxon>Fungi</taxon>
        <taxon>Dikarya</taxon>
        <taxon>Ascomycota</taxon>
        <taxon>Pezizomycotina</taxon>
        <taxon>Leotiomycetes</taxon>
        <taxon>Helotiales</taxon>
        <taxon>Pezizellaceae</taxon>
        <taxon>Calycina</taxon>
    </lineage>
</organism>
<keyword evidence="2" id="KW-1185">Reference proteome</keyword>
<comment type="caution">
    <text evidence="1">The sequence shown here is derived from an EMBL/GenBank/DDBJ whole genome shotgun (WGS) entry which is preliminary data.</text>
</comment>
<dbReference type="AlphaFoldDB" id="A0A9P7Z3Y1"/>
<evidence type="ECO:0000313" key="1">
    <source>
        <dbReference type="EMBL" id="KAG9245153.1"/>
    </source>
</evidence>
<gene>
    <name evidence="1" type="ORF">BJ878DRAFT_534092</name>
</gene>
<accession>A0A9P7Z3Y1</accession>
<evidence type="ECO:0000313" key="2">
    <source>
        <dbReference type="Proteomes" id="UP000887226"/>
    </source>
</evidence>
<reference evidence="1" key="1">
    <citation type="journal article" date="2021" name="IMA Fungus">
        <title>Genomic characterization of three marine fungi, including Emericellopsis atlantica sp. nov. with signatures of a generalist lifestyle and marine biomass degradation.</title>
        <authorList>
            <person name="Hagestad O.C."/>
            <person name="Hou L."/>
            <person name="Andersen J.H."/>
            <person name="Hansen E.H."/>
            <person name="Altermark B."/>
            <person name="Li C."/>
            <person name="Kuhnert E."/>
            <person name="Cox R.J."/>
            <person name="Crous P.W."/>
            <person name="Spatafora J.W."/>
            <person name="Lail K."/>
            <person name="Amirebrahimi M."/>
            <person name="Lipzen A."/>
            <person name="Pangilinan J."/>
            <person name="Andreopoulos W."/>
            <person name="Hayes R.D."/>
            <person name="Ng V."/>
            <person name="Grigoriev I.V."/>
            <person name="Jackson S.A."/>
            <person name="Sutton T.D.S."/>
            <person name="Dobson A.D.W."/>
            <person name="Rama T."/>
        </authorList>
    </citation>
    <scope>NUCLEOTIDE SEQUENCE</scope>
    <source>
        <strain evidence="1">TRa3180A</strain>
    </source>
</reference>
<dbReference type="OrthoDB" id="5086500at2759"/>
<dbReference type="EMBL" id="MU253862">
    <property type="protein sequence ID" value="KAG9245153.1"/>
    <property type="molecule type" value="Genomic_DNA"/>
</dbReference>